<accession>A0A1M6RGD9</accession>
<dbReference type="AlphaFoldDB" id="A0A1M6RGD9"/>
<gene>
    <name evidence="1" type="ORF">SAMN05444371_1885</name>
</gene>
<dbReference type="EMBL" id="FRAM01000002">
    <property type="protein sequence ID" value="SHK31480.1"/>
    <property type="molecule type" value="Genomic_DNA"/>
</dbReference>
<evidence type="ECO:0000313" key="1">
    <source>
        <dbReference type="EMBL" id="SHK31480.1"/>
    </source>
</evidence>
<organism evidence="1 2">
    <name type="scientific">Epilithonimonas mollis</name>
    <dbReference type="NCBI Taxonomy" id="216903"/>
    <lineage>
        <taxon>Bacteria</taxon>
        <taxon>Pseudomonadati</taxon>
        <taxon>Bacteroidota</taxon>
        <taxon>Flavobacteriia</taxon>
        <taxon>Flavobacteriales</taxon>
        <taxon>Weeksellaceae</taxon>
        <taxon>Chryseobacterium group</taxon>
        <taxon>Epilithonimonas</taxon>
    </lineage>
</organism>
<dbReference type="OrthoDB" id="5952844at2"/>
<evidence type="ECO:0000313" key="2">
    <source>
        <dbReference type="Proteomes" id="UP000184498"/>
    </source>
</evidence>
<proteinExistence type="predicted"/>
<protein>
    <submittedName>
        <fullName evidence="1">Uncharacterized protein</fullName>
    </submittedName>
</protein>
<dbReference type="STRING" id="216903.SAMN05444371_1885"/>
<sequence length="159" mass="17369">MSTKNQISVQIPPAVLAEVTEKLQDVKTLLVPYLQALAPGEKKSIFKMGDKTVATVQKVEDYTETNPEFTPSYMDNPEFAKDVAVVTDLSPLRNLSQQLFSDLDDTITIAGNEALLAALLYYGAVKEAASKGVATAKPIYEDLSARFTKRGAKKKPDTQ</sequence>
<dbReference type="Proteomes" id="UP000184498">
    <property type="component" value="Unassembled WGS sequence"/>
</dbReference>
<name>A0A1M6RGD9_9FLAO</name>
<dbReference type="RefSeq" id="WP_072997536.1">
    <property type="nucleotide sequence ID" value="NZ_FRAM01000002.1"/>
</dbReference>
<keyword evidence="2" id="KW-1185">Reference proteome</keyword>
<reference evidence="2" key="1">
    <citation type="submission" date="2016-11" db="EMBL/GenBank/DDBJ databases">
        <authorList>
            <person name="Varghese N."/>
            <person name="Submissions S."/>
        </authorList>
    </citation>
    <scope>NUCLEOTIDE SEQUENCE [LARGE SCALE GENOMIC DNA]</scope>
    <source>
        <strain evidence="2">DSM 18016</strain>
    </source>
</reference>